<dbReference type="Proteomes" id="UP000709295">
    <property type="component" value="Unassembled WGS sequence"/>
</dbReference>
<proteinExistence type="predicted"/>
<organism evidence="2 3">
    <name type="scientific">Phytophthora aleatoria</name>
    <dbReference type="NCBI Taxonomy" id="2496075"/>
    <lineage>
        <taxon>Eukaryota</taxon>
        <taxon>Sar</taxon>
        <taxon>Stramenopiles</taxon>
        <taxon>Oomycota</taxon>
        <taxon>Peronosporomycetes</taxon>
        <taxon>Peronosporales</taxon>
        <taxon>Peronosporaceae</taxon>
        <taxon>Phytophthora</taxon>
    </lineage>
</organism>
<evidence type="ECO:0000256" key="1">
    <source>
        <dbReference type="SAM" id="MobiDB-lite"/>
    </source>
</evidence>
<accession>A0A8J5JF62</accession>
<dbReference type="AlphaFoldDB" id="A0A8J5JF62"/>
<evidence type="ECO:0000313" key="2">
    <source>
        <dbReference type="EMBL" id="KAG6975141.1"/>
    </source>
</evidence>
<protein>
    <submittedName>
        <fullName evidence="2">Uncharacterized protein</fullName>
    </submittedName>
</protein>
<name>A0A8J5JF62_9STRA</name>
<feature type="compositionally biased region" description="Low complexity" evidence="1">
    <location>
        <begin position="61"/>
        <end position="73"/>
    </location>
</feature>
<keyword evidence="3" id="KW-1185">Reference proteome</keyword>
<sequence>MYKQTFETNLPFSGRRGVVIVFRDFLVLHLFVFVRLSPPLIRAPRPQCPLGSDGPQPPPRLSLLSQQQAPRSAFPSLISSYDLSPEGHCCRHRARHRRRHGLEQL</sequence>
<reference evidence="2" key="1">
    <citation type="submission" date="2021-01" db="EMBL/GenBank/DDBJ databases">
        <title>Phytophthora aleatoria, a newly-described species from Pinus radiata is distinct from Phytophthora cactorum isolates based on comparative genomics.</title>
        <authorList>
            <person name="Mcdougal R."/>
            <person name="Panda P."/>
            <person name="Williams N."/>
            <person name="Studholme D.J."/>
        </authorList>
    </citation>
    <scope>NUCLEOTIDE SEQUENCE</scope>
    <source>
        <strain evidence="2">NZFS 4037</strain>
    </source>
</reference>
<feature type="region of interest" description="Disordered" evidence="1">
    <location>
        <begin position="45"/>
        <end position="87"/>
    </location>
</feature>
<comment type="caution">
    <text evidence="2">The sequence shown here is derived from an EMBL/GenBank/DDBJ whole genome shotgun (WGS) entry which is preliminary data.</text>
</comment>
<gene>
    <name evidence="2" type="ORF">JG688_00002691</name>
</gene>
<dbReference type="EMBL" id="JAENGY010000074">
    <property type="protein sequence ID" value="KAG6975141.1"/>
    <property type="molecule type" value="Genomic_DNA"/>
</dbReference>
<evidence type="ECO:0000313" key="3">
    <source>
        <dbReference type="Proteomes" id="UP000709295"/>
    </source>
</evidence>